<dbReference type="Pfam" id="PF00149">
    <property type="entry name" value="Metallophos"/>
    <property type="match status" value="1"/>
</dbReference>
<comment type="similarity">
    <text evidence="2 5">Belongs to the Ap4A hydrolase family.</text>
</comment>
<dbReference type="AlphaFoldDB" id="A0A1X7AHA4"/>
<comment type="catalytic activity">
    <reaction evidence="4 5">
        <text>P(1),P(4)-bis(5'-adenosyl) tetraphosphate + H2O = 2 ADP + 2 H(+)</text>
        <dbReference type="Rhea" id="RHEA:24252"/>
        <dbReference type="ChEBI" id="CHEBI:15377"/>
        <dbReference type="ChEBI" id="CHEBI:15378"/>
        <dbReference type="ChEBI" id="CHEBI:58141"/>
        <dbReference type="ChEBI" id="CHEBI:456216"/>
        <dbReference type="EC" id="3.6.1.41"/>
    </reaction>
</comment>
<dbReference type="EMBL" id="FWPT01000001">
    <property type="protein sequence ID" value="SMA35353.1"/>
    <property type="molecule type" value="Genomic_DNA"/>
</dbReference>
<keyword evidence="8" id="KW-1185">Reference proteome</keyword>
<evidence type="ECO:0000256" key="3">
    <source>
        <dbReference type="ARBA" id="ARBA00022801"/>
    </source>
</evidence>
<dbReference type="Gene3D" id="3.60.21.10">
    <property type="match status" value="1"/>
</dbReference>
<sequence length="268" mass="30348">MTTYAVGDIQGCYDALRRLLDKIDFDEDKDKLWVAGDLVNRGPASAETLRYLKGLGENCTAVLGNHDLHLLAIAAGARKPKRGDTAAEVLDAPDSHELLEWLRFRPFVHHSEKHHCLMVHAGVPPIWDEDKILRRAAELEAAIQGPDSHDFFMHMYGNQPDHWSKDLTGNDRLRMIANYFTRMRFCSADGTLELDSKGNIPPRGFAPWFLHKHKRSKDLTVLFGHWAALEGRVFKKGYEALDTGCVWGGQLTVMRIKDRKRFSVDADG</sequence>
<dbReference type="HAMAP" id="MF_00199">
    <property type="entry name" value="ApaH"/>
    <property type="match status" value="1"/>
</dbReference>
<gene>
    <name evidence="5 7" type="primary">apaH</name>
    <name evidence="7" type="ORF">EHSB41UT_00521</name>
</gene>
<dbReference type="InterPro" id="IPR004843">
    <property type="entry name" value="Calcineurin-like_PHP"/>
</dbReference>
<dbReference type="RefSeq" id="WP_087106576.1">
    <property type="nucleotide sequence ID" value="NZ_CBCSCN010000004.1"/>
</dbReference>
<dbReference type="PANTHER" id="PTHR40942:SF4">
    <property type="entry name" value="CYTOCHROME C5"/>
    <property type="match status" value="1"/>
</dbReference>
<dbReference type="PIRSF" id="PIRSF000903">
    <property type="entry name" value="B5n-ttraPtase_sm"/>
    <property type="match status" value="1"/>
</dbReference>
<reference evidence="7 8" key="1">
    <citation type="submission" date="2017-03" db="EMBL/GenBank/DDBJ databases">
        <authorList>
            <person name="Afonso C.L."/>
            <person name="Miller P.J."/>
            <person name="Scott M.A."/>
            <person name="Spackman E."/>
            <person name="Goraichik I."/>
            <person name="Dimitrov K.M."/>
            <person name="Suarez D.L."/>
            <person name="Swayne D.E."/>
        </authorList>
    </citation>
    <scope>NUCLEOTIDE SEQUENCE [LARGE SCALE GENOMIC DNA]</scope>
    <source>
        <strain evidence="7">SB41UT1</strain>
    </source>
</reference>
<accession>A0A1X7AHA4</accession>
<evidence type="ECO:0000313" key="8">
    <source>
        <dbReference type="Proteomes" id="UP000196573"/>
    </source>
</evidence>
<keyword evidence="3 5" id="KW-0378">Hydrolase</keyword>
<evidence type="ECO:0000256" key="5">
    <source>
        <dbReference type="HAMAP-Rule" id="MF_00199"/>
    </source>
</evidence>
<feature type="domain" description="Calcineurin-like phosphoesterase" evidence="6">
    <location>
        <begin position="1"/>
        <end position="174"/>
    </location>
</feature>
<dbReference type="InterPro" id="IPR029052">
    <property type="entry name" value="Metallo-depent_PP-like"/>
</dbReference>
<dbReference type="SUPFAM" id="SSF56300">
    <property type="entry name" value="Metallo-dependent phosphatases"/>
    <property type="match status" value="1"/>
</dbReference>
<organism evidence="7 8">
    <name type="scientific">Parendozoicomonas haliclonae</name>
    <dbReference type="NCBI Taxonomy" id="1960125"/>
    <lineage>
        <taxon>Bacteria</taxon>
        <taxon>Pseudomonadati</taxon>
        <taxon>Pseudomonadota</taxon>
        <taxon>Gammaproteobacteria</taxon>
        <taxon>Oceanospirillales</taxon>
        <taxon>Endozoicomonadaceae</taxon>
        <taxon>Parendozoicomonas</taxon>
    </lineage>
</organism>
<dbReference type="EC" id="3.6.1.41" evidence="5"/>
<proteinExistence type="inferred from homology"/>
<evidence type="ECO:0000256" key="2">
    <source>
        <dbReference type="ARBA" id="ARBA00005419"/>
    </source>
</evidence>
<evidence type="ECO:0000259" key="6">
    <source>
        <dbReference type="Pfam" id="PF00149"/>
    </source>
</evidence>
<dbReference type="GO" id="GO:0008803">
    <property type="term" value="F:bis(5'-nucleosyl)-tetraphosphatase (symmetrical) activity"/>
    <property type="evidence" value="ECO:0007669"/>
    <property type="project" value="UniProtKB-UniRule"/>
</dbReference>
<dbReference type="Proteomes" id="UP000196573">
    <property type="component" value="Unassembled WGS sequence"/>
</dbReference>
<dbReference type="NCBIfam" id="TIGR00668">
    <property type="entry name" value="apaH"/>
    <property type="match status" value="1"/>
</dbReference>
<name>A0A1X7AHA4_9GAMM</name>
<dbReference type="InterPro" id="IPR004617">
    <property type="entry name" value="ApaH"/>
</dbReference>
<dbReference type="CDD" id="cd07422">
    <property type="entry name" value="MPP_ApaH"/>
    <property type="match status" value="1"/>
</dbReference>
<comment type="function">
    <text evidence="1 5">Hydrolyzes diadenosine 5',5'''-P1,P4-tetraphosphate to yield ADP.</text>
</comment>
<evidence type="ECO:0000256" key="4">
    <source>
        <dbReference type="ARBA" id="ARBA00049417"/>
    </source>
</evidence>
<dbReference type="NCBIfam" id="NF001204">
    <property type="entry name" value="PRK00166.1"/>
    <property type="match status" value="1"/>
</dbReference>
<dbReference type="OrthoDB" id="9807890at2"/>
<evidence type="ECO:0000256" key="1">
    <source>
        <dbReference type="ARBA" id="ARBA00003413"/>
    </source>
</evidence>
<protein>
    <recommendedName>
        <fullName evidence="5">Bis(5'-nucleosyl)-tetraphosphatase, symmetrical</fullName>
        <ecNumber evidence="5">3.6.1.41</ecNumber>
    </recommendedName>
    <alternativeName>
        <fullName evidence="5">Ap4A hydrolase</fullName>
    </alternativeName>
    <alternativeName>
        <fullName evidence="5">Diadenosine 5',5'''-P1,P4-tetraphosphate pyrophosphohydrolase</fullName>
    </alternativeName>
    <alternativeName>
        <fullName evidence="5">Diadenosine tetraphosphatase</fullName>
    </alternativeName>
</protein>
<evidence type="ECO:0000313" key="7">
    <source>
        <dbReference type="EMBL" id="SMA35353.1"/>
    </source>
</evidence>
<dbReference type="PANTHER" id="PTHR40942">
    <property type="match status" value="1"/>
</dbReference>